<keyword evidence="2" id="KW-1185">Reference proteome</keyword>
<accession>W5Y185</accession>
<dbReference type="PATRIC" id="fig|1224164.3.peg.1622"/>
<protein>
    <recommendedName>
        <fullName evidence="3">AbiEi antitoxin C-terminal domain-containing protein</fullName>
    </recommendedName>
</protein>
<dbReference type="Proteomes" id="UP000019222">
    <property type="component" value="Chromosome"/>
</dbReference>
<gene>
    <name evidence="1" type="ORF">B843_08055</name>
</gene>
<dbReference type="EMBL" id="CP004353">
    <property type="protein sequence ID" value="AHI22996.1"/>
    <property type="molecule type" value="Genomic_DNA"/>
</dbReference>
<sequence>MIHIRDHRHVADIPSTFLAACVQGELVKLSRGGYARRRHFDSLSCWDRHRVCIAATAVDFPSAVVVGGSAALWHGLWTIDPAPADIELYRPGTRARMASRALTPIRLVHTPVHEREVIHRAGVRVTSIARTLLDVWRIHGPEAAFVSICHALRKGAIDHDGLRASFEECPWKGQLAAGIRIIEAATCEHEHPISALLHAQILLDGRLSVSAVRGTVLDVDQIRDPIFVKAPECPISHEIERSGAFDEEWDSCAPPGGALVIEPACIHARTAVTRLLAHQS</sequence>
<dbReference type="KEGG" id="cvt:B843_08055"/>
<dbReference type="RefSeq" id="WP_155895128.1">
    <property type="nucleotide sequence ID" value="NZ_CP004353.1"/>
</dbReference>
<evidence type="ECO:0008006" key="3">
    <source>
        <dbReference type="Google" id="ProtNLM"/>
    </source>
</evidence>
<evidence type="ECO:0000313" key="1">
    <source>
        <dbReference type="EMBL" id="AHI22996.1"/>
    </source>
</evidence>
<dbReference type="HOGENOM" id="CLU_992945_0_0_11"/>
<organism evidence="1 2">
    <name type="scientific">Corynebacterium vitaeruminis DSM 20294</name>
    <dbReference type="NCBI Taxonomy" id="1224164"/>
    <lineage>
        <taxon>Bacteria</taxon>
        <taxon>Bacillati</taxon>
        <taxon>Actinomycetota</taxon>
        <taxon>Actinomycetes</taxon>
        <taxon>Mycobacteriales</taxon>
        <taxon>Corynebacteriaceae</taxon>
        <taxon>Corynebacterium</taxon>
    </lineage>
</organism>
<evidence type="ECO:0000313" key="2">
    <source>
        <dbReference type="Proteomes" id="UP000019222"/>
    </source>
</evidence>
<proteinExistence type="predicted"/>
<dbReference type="AlphaFoldDB" id="W5Y185"/>
<name>W5Y185_9CORY</name>
<reference evidence="1 2" key="1">
    <citation type="submission" date="2013-02" db="EMBL/GenBank/DDBJ databases">
        <title>The complete genome sequence of Corynebacterium vitaeruminis DSM 20294.</title>
        <authorList>
            <person name="Ruckert C."/>
            <person name="Albersmeier A."/>
            <person name="Kalinowski J."/>
        </authorList>
    </citation>
    <scope>NUCLEOTIDE SEQUENCE [LARGE SCALE GENOMIC DNA]</scope>
    <source>
        <strain evidence="2">ATCC 10234</strain>
    </source>
</reference>